<dbReference type="CDD" id="cd24163">
    <property type="entry name" value="RWDD2_C"/>
    <property type="match status" value="1"/>
</dbReference>
<dbReference type="InterPro" id="IPR017359">
    <property type="entry name" value="Phi-like"/>
</dbReference>
<dbReference type="STRING" id="6277.A0A498SLC2"/>
<keyword evidence="3" id="KW-1185">Reference proteome</keyword>
<dbReference type="PANTHER" id="PTHR15955">
    <property type="entry name" value="RWD DOMAIN CONTAINING PROTEIN 2"/>
    <property type="match status" value="1"/>
</dbReference>
<dbReference type="PANTHER" id="PTHR15955:SF8">
    <property type="entry name" value="RWD DOMAIN-CONTAINING PROTEIN 2B-RELATED"/>
    <property type="match status" value="1"/>
</dbReference>
<proteinExistence type="predicted"/>
<reference evidence="2 3" key="1">
    <citation type="submission" date="2018-08" db="EMBL/GenBank/DDBJ databases">
        <authorList>
            <person name="Laetsch R D."/>
            <person name="Stevens L."/>
            <person name="Kumar S."/>
            <person name="Blaxter L. M."/>
        </authorList>
    </citation>
    <scope>NUCLEOTIDE SEQUENCE [LARGE SCALE GENOMIC DNA]</scope>
</reference>
<organism evidence="2 3">
    <name type="scientific">Acanthocheilonema viteae</name>
    <name type="common">Filarial nematode worm</name>
    <name type="synonym">Dipetalonema viteae</name>
    <dbReference type="NCBI Taxonomy" id="6277"/>
    <lineage>
        <taxon>Eukaryota</taxon>
        <taxon>Metazoa</taxon>
        <taxon>Ecdysozoa</taxon>
        <taxon>Nematoda</taxon>
        <taxon>Chromadorea</taxon>
        <taxon>Rhabditida</taxon>
        <taxon>Spirurina</taxon>
        <taxon>Spiruromorpha</taxon>
        <taxon>Filarioidea</taxon>
        <taxon>Onchocercidae</taxon>
        <taxon>Acanthocheilonema</taxon>
    </lineage>
</organism>
<evidence type="ECO:0000313" key="2">
    <source>
        <dbReference type="EMBL" id="VBB31842.1"/>
    </source>
</evidence>
<dbReference type="InterPro" id="IPR016135">
    <property type="entry name" value="UBQ-conjugating_enzyme/RWD"/>
</dbReference>
<evidence type="ECO:0000259" key="1">
    <source>
        <dbReference type="Pfam" id="PF06544"/>
    </source>
</evidence>
<dbReference type="Proteomes" id="UP000276991">
    <property type="component" value="Unassembled WGS sequence"/>
</dbReference>
<accession>A0A498SLC2</accession>
<name>A0A498SLC2_ACAVI</name>
<dbReference type="InterPro" id="IPR010541">
    <property type="entry name" value="Prp3_C"/>
</dbReference>
<protein>
    <recommendedName>
        <fullName evidence="1">Small nuclear ribonucleoprotein Prp3 C-terminal domain-containing protein</fullName>
    </recommendedName>
</protein>
<gene>
    <name evidence="2" type="ORF">NAV_LOCUS6633</name>
</gene>
<dbReference type="Pfam" id="PF06544">
    <property type="entry name" value="Prp3_C"/>
    <property type="match status" value="1"/>
</dbReference>
<sequence>MDDQNEACKRLLLDELGFLKAMYTMEELEINEPQYPAENGQVTQLILHQQVDDINYEVVVHLSSEYPIILKPSAFVRCSLINCDLFNHELRCFIDQEAFGVPLTLAIMQWINDNITRFKEKNGKQKMQMVDDIKSANNTKYARFWIYSHHTHNKMKRRMIKNTAELYRLDGFFCPGKPGVIIVEGLRTDCDKFWEQIRSVNWQRIVLRYCEEQTDPSFLRLGKFREIQFPPAKYLRELKKLLTEADLEYGFALLLNL</sequence>
<dbReference type="AlphaFoldDB" id="A0A498SLC2"/>
<dbReference type="SUPFAM" id="SSF54495">
    <property type="entry name" value="UBC-like"/>
    <property type="match status" value="1"/>
</dbReference>
<dbReference type="EMBL" id="UPTC01001415">
    <property type="protein sequence ID" value="VBB31842.1"/>
    <property type="molecule type" value="Genomic_DNA"/>
</dbReference>
<dbReference type="OrthoDB" id="432412at2759"/>
<dbReference type="Gene3D" id="3.10.110.10">
    <property type="entry name" value="Ubiquitin Conjugating Enzyme"/>
    <property type="match status" value="1"/>
</dbReference>
<evidence type="ECO:0000313" key="3">
    <source>
        <dbReference type="Proteomes" id="UP000276991"/>
    </source>
</evidence>
<dbReference type="InterPro" id="IPR059181">
    <property type="entry name" value="RWDD2A-B_C"/>
</dbReference>
<feature type="domain" description="Small nuclear ribonucleoprotein Prp3 C-terminal" evidence="1">
    <location>
        <begin position="145"/>
        <end position="206"/>
    </location>
</feature>